<evidence type="ECO:0000313" key="2">
    <source>
        <dbReference type="EMBL" id="TGG92139.1"/>
    </source>
</evidence>
<evidence type="ECO:0000313" key="3">
    <source>
        <dbReference type="Proteomes" id="UP000317990"/>
    </source>
</evidence>
<dbReference type="AlphaFoldDB" id="A0A524RMY3"/>
<protein>
    <submittedName>
        <fullName evidence="2">Helix-turn-helix domain-containing protein</fullName>
    </submittedName>
</protein>
<name>A0A524RMY3_9CHRO</name>
<gene>
    <name evidence="2" type="ORF">ERJ67_06575</name>
</gene>
<comment type="caution">
    <text evidence="2">The sequence shown here is derived from an EMBL/GenBank/DDBJ whole genome shotgun (WGS) entry which is preliminary data.</text>
</comment>
<dbReference type="Proteomes" id="UP000317990">
    <property type="component" value="Unassembled WGS sequence"/>
</dbReference>
<evidence type="ECO:0000256" key="1">
    <source>
        <dbReference type="SAM" id="MobiDB-lite"/>
    </source>
</evidence>
<sequence length="263" mass="28235">MAAARLTDAQKAQLVERYQQGESSATLSRQFGCSANTVIRVAKAALSPEDYERLKGSRAKGGRSRAARTDGAASGLGSSAAADRPPARTSLFPLQAQQPDQDGDVAVDDDSAAVLPLDDADDFCDDSDDDLGVDEDDPIVPLTPIVPLVISQDLDKCTPRAAQPLSQARLPAALYMLVDKSVELQPKPLASFSELGVLADDERHFQAILLFINQRQAKRQCGRSQRVIKLPDSTVLFRTAPYLIAKGISRVVVEGTVYALPDC</sequence>
<dbReference type="EMBL" id="SRMO01000066">
    <property type="protein sequence ID" value="TGG92139.1"/>
    <property type="molecule type" value="Genomic_DNA"/>
</dbReference>
<feature type="region of interest" description="Disordered" evidence="1">
    <location>
        <begin position="53"/>
        <end position="86"/>
    </location>
</feature>
<dbReference type="Gene3D" id="1.10.10.60">
    <property type="entry name" value="Homeodomain-like"/>
    <property type="match status" value="1"/>
</dbReference>
<organism evidence="2 3">
    <name type="scientific">Aphanocapsa feldmannii 277cV</name>
    <dbReference type="NCBI Taxonomy" id="2507553"/>
    <lineage>
        <taxon>Bacteria</taxon>
        <taxon>Bacillati</taxon>
        <taxon>Cyanobacteriota</taxon>
        <taxon>Cyanophyceae</taxon>
        <taxon>Oscillatoriophycideae</taxon>
        <taxon>Chroococcales</taxon>
        <taxon>Microcystaceae</taxon>
        <taxon>Aphanocapsa</taxon>
    </lineage>
</organism>
<feature type="compositionally biased region" description="Basic residues" evidence="1">
    <location>
        <begin position="56"/>
        <end position="66"/>
    </location>
</feature>
<reference evidence="2 3" key="1">
    <citation type="journal article" date="2019" name="mSystems">
        <title>Life at home and on the roam: Genomic adaptions reflect the dual lifestyle of an intracellular, facultative symbiont.</title>
        <authorList>
            <person name="Burgsdorf I."/>
        </authorList>
    </citation>
    <scope>NUCLEOTIDE SEQUENCE [LARGE SCALE GENOMIC DNA]</scope>
    <source>
        <strain evidence="2">277cV</strain>
    </source>
</reference>
<proteinExistence type="predicted"/>
<feature type="compositionally biased region" description="Low complexity" evidence="1">
    <location>
        <begin position="71"/>
        <end position="82"/>
    </location>
</feature>
<accession>A0A524RMY3</accession>